<dbReference type="EMBL" id="CAAALY010007724">
    <property type="protein sequence ID" value="VEL09978.1"/>
    <property type="molecule type" value="Genomic_DNA"/>
</dbReference>
<feature type="compositionally biased region" description="Low complexity" evidence="1">
    <location>
        <begin position="194"/>
        <end position="212"/>
    </location>
</feature>
<sequence>MHLVIVPDLGVGIARLREDAARAEFFSLYGNTTLPKSYSKNGTMTEKSHKPSRLLPLTPGPNASLIRSLGRKSAAPPSDTGLLPVAYNVIPPALEALENTGGHLLSSFPSIRPPNFAASGSSSILTTFDYSTTANSTSLPVSSSSESISSDPFSTYITLLPNSSTLSTSPSTFAQPPSHAHSFSTFSSSSTSSSPSFSSSSTPPEEASALPSWTHHTTDRAGAILGLYDGSKIASHSELSGFSTGVLLPAPATTCVDLLPSSSSATTSPSPSYSSLAAPPPTASSNPHVMLQCEFSPSLIHPVLAHTNEAAGQIGTASVQVEPVNAVELCPALATGLKCRPPASFGLVSEIGKPSLNNLSGGFVSEQGCFCLDHSLYPSATAHLHLVPTELACNRSHEDVIGCVGGEDVYTQVTPGTQPATGSPTSEALVSAEVSISLSMQMSLQTTRVPGLTQNLHPATIKPSVALYAMAGLEAVQQHNHSHHQLTCQPKGTVLLAPACQTADFNLVLGMARLTWNIPSPCSDAENYLGDYGLRTSYVL</sequence>
<organism evidence="2 3">
    <name type="scientific">Protopolystoma xenopodis</name>
    <dbReference type="NCBI Taxonomy" id="117903"/>
    <lineage>
        <taxon>Eukaryota</taxon>
        <taxon>Metazoa</taxon>
        <taxon>Spiralia</taxon>
        <taxon>Lophotrochozoa</taxon>
        <taxon>Platyhelminthes</taxon>
        <taxon>Monogenea</taxon>
        <taxon>Polyopisthocotylea</taxon>
        <taxon>Polystomatidea</taxon>
        <taxon>Polystomatidae</taxon>
        <taxon>Protopolystoma</taxon>
    </lineage>
</organism>
<proteinExistence type="predicted"/>
<dbReference type="AlphaFoldDB" id="A0A3S5A8L3"/>
<feature type="region of interest" description="Disordered" evidence="1">
    <location>
        <begin position="260"/>
        <end position="281"/>
    </location>
</feature>
<evidence type="ECO:0000313" key="3">
    <source>
        <dbReference type="Proteomes" id="UP000784294"/>
    </source>
</evidence>
<reference evidence="2" key="1">
    <citation type="submission" date="2018-11" db="EMBL/GenBank/DDBJ databases">
        <authorList>
            <consortium name="Pathogen Informatics"/>
        </authorList>
    </citation>
    <scope>NUCLEOTIDE SEQUENCE</scope>
</reference>
<evidence type="ECO:0000313" key="2">
    <source>
        <dbReference type="EMBL" id="VEL09978.1"/>
    </source>
</evidence>
<name>A0A3S5A8L3_9PLAT</name>
<evidence type="ECO:0000256" key="1">
    <source>
        <dbReference type="SAM" id="MobiDB-lite"/>
    </source>
</evidence>
<protein>
    <submittedName>
        <fullName evidence="2">Uncharacterized protein</fullName>
    </submittedName>
</protein>
<gene>
    <name evidence="2" type="ORF">PXEA_LOCUS3418</name>
</gene>
<feature type="compositionally biased region" description="Low complexity" evidence="1">
    <location>
        <begin position="260"/>
        <end position="277"/>
    </location>
</feature>
<dbReference type="Proteomes" id="UP000784294">
    <property type="component" value="Unassembled WGS sequence"/>
</dbReference>
<accession>A0A3S5A8L3</accession>
<keyword evidence="3" id="KW-1185">Reference proteome</keyword>
<comment type="caution">
    <text evidence="2">The sequence shown here is derived from an EMBL/GenBank/DDBJ whole genome shotgun (WGS) entry which is preliminary data.</text>
</comment>
<feature type="region of interest" description="Disordered" evidence="1">
    <location>
        <begin position="194"/>
        <end position="214"/>
    </location>
</feature>